<dbReference type="InterPro" id="IPR016454">
    <property type="entry name" value="Cysteine_dSase"/>
</dbReference>
<evidence type="ECO:0000313" key="11">
    <source>
        <dbReference type="Proteomes" id="UP000229574"/>
    </source>
</evidence>
<keyword evidence="5 8" id="KW-0663">Pyridoxal phosphate</keyword>
<accession>A0A2H0WZ99</accession>
<dbReference type="GO" id="GO:0030170">
    <property type="term" value="F:pyridoxal phosphate binding"/>
    <property type="evidence" value="ECO:0007669"/>
    <property type="project" value="UniProtKB-UniRule"/>
</dbReference>
<evidence type="ECO:0000256" key="7">
    <source>
        <dbReference type="RuleBase" id="RU004504"/>
    </source>
</evidence>
<dbReference type="EMBL" id="PEYY01000082">
    <property type="protein sequence ID" value="PIS17931.1"/>
    <property type="molecule type" value="Genomic_DNA"/>
</dbReference>
<gene>
    <name evidence="10" type="ORF">COT54_02005</name>
</gene>
<dbReference type="Pfam" id="PF00266">
    <property type="entry name" value="Aminotran_5"/>
    <property type="match status" value="1"/>
</dbReference>
<name>A0A2H0WZ99_9BACT</name>
<comment type="cofactor">
    <cofactor evidence="1 7">
        <name>pyridoxal 5'-phosphate</name>
        <dbReference type="ChEBI" id="CHEBI:597326"/>
    </cofactor>
</comment>
<evidence type="ECO:0000259" key="9">
    <source>
        <dbReference type="Pfam" id="PF00266"/>
    </source>
</evidence>
<dbReference type="PANTHER" id="PTHR43586:SF8">
    <property type="entry name" value="CYSTEINE DESULFURASE 1, CHLOROPLASTIC"/>
    <property type="match status" value="1"/>
</dbReference>
<comment type="catalytic activity">
    <reaction evidence="6 8">
        <text>(sulfur carrier)-H + L-cysteine = (sulfur carrier)-SH + L-alanine</text>
        <dbReference type="Rhea" id="RHEA:43892"/>
        <dbReference type="Rhea" id="RHEA-COMP:14737"/>
        <dbReference type="Rhea" id="RHEA-COMP:14739"/>
        <dbReference type="ChEBI" id="CHEBI:29917"/>
        <dbReference type="ChEBI" id="CHEBI:35235"/>
        <dbReference type="ChEBI" id="CHEBI:57972"/>
        <dbReference type="ChEBI" id="CHEBI:64428"/>
        <dbReference type="EC" id="2.8.1.7"/>
    </reaction>
</comment>
<dbReference type="PIRSF" id="PIRSF005572">
    <property type="entry name" value="NifS"/>
    <property type="match status" value="1"/>
</dbReference>
<feature type="domain" description="Aminotransferase class V" evidence="9">
    <location>
        <begin position="24"/>
        <end position="400"/>
    </location>
</feature>
<dbReference type="AlphaFoldDB" id="A0A2H0WZ99"/>
<proteinExistence type="inferred from homology"/>
<dbReference type="InterPro" id="IPR010970">
    <property type="entry name" value="Cys_dSase_SufS"/>
</dbReference>
<evidence type="ECO:0000256" key="8">
    <source>
        <dbReference type="RuleBase" id="RU004506"/>
    </source>
</evidence>
<dbReference type="InterPro" id="IPR020578">
    <property type="entry name" value="Aminotrans_V_PyrdxlP_BS"/>
</dbReference>
<evidence type="ECO:0000256" key="1">
    <source>
        <dbReference type="ARBA" id="ARBA00001933"/>
    </source>
</evidence>
<evidence type="ECO:0000256" key="4">
    <source>
        <dbReference type="ARBA" id="ARBA00022679"/>
    </source>
</evidence>
<evidence type="ECO:0000256" key="5">
    <source>
        <dbReference type="ARBA" id="ARBA00022898"/>
    </source>
</evidence>
<dbReference type="PROSITE" id="PS00595">
    <property type="entry name" value="AA_TRANSFER_CLASS_5"/>
    <property type="match status" value="1"/>
</dbReference>
<comment type="similarity">
    <text evidence="2 8">Belongs to the class-V pyridoxal-phosphate-dependent aminotransferase family. Csd subfamily.</text>
</comment>
<dbReference type="Gene3D" id="3.40.640.10">
    <property type="entry name" value="Type I PLP-dependent aspartate aminotransferase-like (Major domain)"/>
    <property type="match status" value="1"/>
</dbReference>
<evidence type="ECO:0000313" key="10">
    <source>
        <dbReference type="EMBL" id="PIS17931.1"/>
    </source>
</evidence>
<dbReference type="SUPFAM" id="SSF53383">
    <property type="entry name" value="PLP-dependent transferases"/>
    <property type="match status" value="1"/>
</dbReference>
<comment type="function">
    <text evidence="8">Catalyzes the removal of elemental sulfur and selenium atoms from L-cysteine, L-cystine, L-selenocysteine, and L-selenocystine to produce L-alanine.</text>
</comment>
<sequence>MLDTIQVRRDFPILKREINGHPLVYLDSGATSQKPSQVLEAERNYYEQHNANVHRGAHTLGDEATLLLAESRQATAKFIGVSDQEIIFVRNTTEAINLVAYSWGLDNLKEGDVIVTTLMEHHANLVPWQEVGRRTGAKVEVVGLTPDGQVDMDDYRNKLKLHPKLVSFVQVSNALGTINPVAEMTKLAHKVGAVVLVDGAQAVPHMRVDIGEIGCDFYAFSGHKMLGPMGIGVLWGKRALLEKMSPFLTGGGMINEVYTDHSTWAELPEKFEAGTPNVAGAVGLMSAIKYLEKLGLPAQAGMDNVREHDKQLVAYSIQQLQKIKEIRILGPKDSSQRSGSVSFEYQGVHAHDIAAILDSQGVAVRSGHHCTMPLHNSLGVVASIRASFNVYTTKGDIDALVEALKKVKEVFKK</sequence>
<dbReference type="Gene3D" id="3.90.1150.10">
    <property type="entry name" value="Aspartate Aminotransferase, domain 1"/>
    <property type="match status" value="1"/>
</dbReference>
<evidence type="ECO:0000256" key="6">
    <source>
        <dbReference type="ARBA" id="ARBA00050776"/>
    </source>
</evidence>
<dbReference type="PANTHER" id="PTHR43586">
    <property type="entry name" value="CYSTEINE DESULFURASE"/>
    <property type="match status" value="1"/>
</dbReference>
<evidence type="ECO:0000256" key="2">
    <source>
        <dbReference type="ARBA" id="ARBA00010447"/>
    </source>
</evidence>
<dbReference type="EC" id="2.8.1.7" evidence="3 8"/>
<organism evidence="10 11">
    <name type="scientific">Candidatus Collierbacteria bacterium CG09_land_8_20_14_0_10_46_12</name>
    <dbReference type="NCBI Taxonomy" id="1974533"/>
    <lineage>
        <taxon>Bacteria</taxon>
        <taxon>Candidatus Collieribacteriota</taxon>
    </lineage>
</organism>
<keyword evidence="4 8" id="KW-0808">Transferase</keyword>
<protein>
    <recommendedName>
        <fullName evidence="3 8">Cysteine desulfurase</fullName>
        <ecNumber evidence="3 8">2.8.1.7</ecNumber>
    </recommendedName>
</protein>
<comment type="caution">
    <text evidence="10">The sequence shown here is derived from an EMBL/GenBank/DDBJ whole genome shotgun (WGS) entry which is preliminary data.</text>
</comment>
<dbReference type="Proteomes" id="UP000229574">
    <property type="component" value="Unassembled WGS sequence"/>
</dbReference>
<dbReference type="GO" id="GO:0006534">
    <property type="term" value="P:cysteine metabolic process"/>
    <property type="evidence" value="ECO:0007669"/>
    <property type="project" value="UniProtKB-UniRule"/>
</dbReference>
<dbReference type="InterPro" id="IPR000192">
    <property type="entry name" value="Aminotrans_V_dom"/>
</dbReference>
<evidence type="ECO:0000256" key="3">
    <source>
        <dbReference type="ARBA" id="ARBA00012239"/>
    </source>
</evidence>
<dbReference type="NCBIfam" id="TIGR01979">
    <property type="entry name" value="sufS"/>
    <property type="match status" value="1"/>
</dbReference>
<dbReference type="CDD" id="cd06453">
    <property type="entry name" value="SufS_like"/>
    <property type="match status" value="1"/>
</dbReference>
<dbReference type="InterPro" id="IPR015421">
    <property type="entry name" value="PyrdxlP-dep_Trfase_major"/>
</dbReference>
<dbReference type="InterPro" id="IPR015424">
    <property type="entry name" value="PyrdxlP-dep_Trfase"/>
</dbReference>
<reference evidence="11" key="1">
    <citation type="submission" date="2017-09" db="EMBL/GenBank/DDBJ databases">
        <title>Depth-based differentiation of microbial function through sediment-hosted aquifers and enrichment of novel symbionts in the deep terrestrial subsurface.</title>
        <authorList>
            <person name="Probst A.J."/>
            <person name="Ladd B."/>
            <person name="Jarett J.K."/>
            <person name="Geller-Mcgrath D.E."/>
            <person name="Sieber C.M.K."/>
            <person name="Emerson J.B."/>
            <person name="Anantharaman K."/>
            <person name="Thomas B.C."/>
            <person name="Malmstrom R."/>
            <person name="Stieglmeier M."/>
            <person name="Klingl A."/>
            <person name="Woyke T."/>
            <person name="Ryan C.M."/>
            <person name="Banfield J.F."/>
        </authorList>
    </citation>
    <scope>NUCLEOTIDE SEQUENCE [LARGE SCALE GENOMIC DNA]</scope>
</reference>
<dbReference type="InterPro" id="IPR015422">
    <property type="entry name" value="PyrdxlP-dep_Trfase_small"/>
</dbReference>
<dbReference type="GO" id="GO:0031071">
    <property type="term" value="F:cysteine desulfurase activity"/>
    <property type="evidence" value="ECO:0007669"/>
    <property type="project" value="UniProtKB-UniRule"/>
</dbReference>